<evidence type="ECO:0000256" key="3">
    <source>
        <dbReference type="ARBA" id="ARBA00023274"/>
    </source>
</evidence>
<accession>A0A1F7YEM8</accession>
<evidence type="ECO:0000313" key="7">
    <source>
        <dbReference type="Proteomes" id="UP000178851"/>
    </source>
</evidence>
<evidence type="ECO:0000313" key="6">
    <source>
        <dbReference type="EMBL" id="OGM25732.1"/>
    </source>
</evidence>
<evidence type="ECO:0000256" key="2">
    <source>
        <dbReference type="ARBA" id="ARBA00022980"/>
    </source>
</evidence>
<dbReference type="HAMAP" id="MF_00270">
    <property type="entry name" value="Ribosomal_bS18"/>
    <property type="match status" value="1"/>
</dbReference>
<sequence length="84" mass="9684">MRTKVQRISKTRSARSVNCYYCERPEDVGGPSYKNVDDINRYLSDRARIVGRDRSGLCAKHQRRLAVAIKRARYLGLLPFKVAI</sequence>
<dbReference type="InterPro" id="IPR036870">
    <property type="entry name" value="Ribosomal_bS18_sf"/>
</dbReference>
<dbReference type="AlphaFoldDB" id="A0A1F7YEM8"/>
<keyword evidence="2 4" id="KW-0689">Ribosomal protein</keyword>
<evidence type="ECO:0000256" key="5">
    <source>
        <dbReference type="RuleBase" id="RU003910"/>
    </source>
</evidence>
<comment type="function">
    <text evidence="4">Binds as a heterodimer with protein bS6 to the central domain of the 16S rRNA, where it helps stabilize the platform of the 30S subunit.</text>
</comment>
<comment type="caution">
    <text evidence="6">The sequence shown here is derived from an EMBL/GenBank/DDBJ whole genome shotgun (WGS) entry which is preliminary data.</text>
</comment>
<evidence type="ECO:0000256" key="4">
    <source>
        <dbReference type="HAMAP-Rule" id="MF_00270"/>
    </source>
</evidence>
<name>A0A1F7YEM8_9BACT</name>
<keyword evidence="4" id="KW-0694">RNA-binding</keyword>
<dbReference type="SUPFAM" id="SSF46911">
    <property type="entry name" value="Ribosomal protein S18"/>
    <property type="match status" value="1"/>
</dbReference>
<dbReference type="Pfam" id="PF01084">
    <property type="entry name" value="Ribosomal_S18"/>
    <property type="match status" value="1"/>
</dbReference>
<reference evidence="6 7" key="1">
    <citation type="journal article" date="2016" name="Nat. Commun.">
        <title>Thousands of microbial genomes shed light on interconnected biogeochemical processes in an aquifer system.</title>
        <authorList>
            <person name="Anantharaman K."/>
            <person name="Brown C.T."/>
            <person name="Hug L.A."/>
            <person name="Sharon I."/>
            <person name="Castelle C.J."/>
            <person name="Probst A.J."/>
            <person name="Thomas B.C."/>
            <person name="Singh A."/>
            <person name="Wilkins M.J."/>
            <person name="Karaoz U."/>
            <person name="Brodie E.L."/>
            <person name="Williams K.H."/>
            <person name="Hubbard S.S."/>
            <person name="Banfield J.F."/>
        </authorList>
    </citation>
    <scope>NUCLEOTIDE SEQUENCE [LARGE SCALE GENOMIC DNA]</scope>
</reference>
<dbReference type="Proteomes" id="UP000178851">
    <property type="component" value="Unassembled WGS sequence"/>
</dbReference>
<evidence type="ECO:0000256" key="1">
    <source>
        <dbReference type="ARBA" id="ARBA00005589"/>
    </source>
</evidence>
<dbReference type="GO" id="GO:0003735">
    <property type="term" value="F:structural constituent of ribosome"/>
    <property type="evidence" value="ECO:0007669"/>
    <property type="project" value="InterPro"/>
</dbReference>
<proteinExistence type="inferred from homology"/>
<gene>
    <name evidence="4" type="primary">rpsR</name>
    <name evidence="6" type="ORF">A2627_01520</name>
</gene>
<comment type="similarity">
    <text evidence="1 4 5">Belongs to the bacterial ribosomal protein bS18 family.</text>
</comment>
<dbReference type="GO" id="GO:0022627">
    <property type="term" value="C:cytosolic small ribosomal subunit"/>
    <property type="evidence" value="ECO:0007669"/>
    <property type="project" value="TreeGrafter"/>
</dbReference>
<dbReference type="PANTHER" id="PTHR13479">
    <property type="entry name" value="30S RIBOSOMAL PROTEIN S18"/>
    <property type="match status" value="1"/>
</dbReference>
<keyword evidence="3 4" id="KW-0687">Ribonucleoprotein</keyword>
<dbReference type="GO" id="GO:0006412">
    <property type="term" value="P:translation"/>
    <property type="evidence" value="ECO:0007669"/>
    <property type="project" value="UniProtKB-UniRule"/>
</dbReference>
<dbReference type="NCBIfam" id="TIGR00165">
    <property type="entry name" value="S18"/>
    <property type="match status" value="1"/>
</dbReference>
<dbReference type="PRINTS" id="PR00974">
    <property type="entry name" value="RIBOSOMALS18"/>
</dbReference>
<dbReference type="EMBL" id="MGGI01000020">
    <property type="protein sequence ID" value="OGM25732.1"/>
    <property type="molecule type" value="Genomic_DNA"/>
</dbReference>
<dbReference type="GO" id="GO:0070181">
    <property type="term" value="F:small ribosomal subunit rRNA binding"/>
    <property type="evidence" value="ECO:0007669"/>
    <property type="project" value="TreeGrafter"/>
</dbReference>
<dbReference type="InterPro" id="IPR001648">
    <property type="entry name" value="Ribosomal_bS18"/>
</dbReference>
<keyword evidence="4" id="KW-0699">rRNA-binding</keyword>
<dbReference type="PANTHER" id="PTHR13479:SF40">
    <property type="entry name" value="SMALL RIBOSOMAL SUBUNIT PROTEIN BS18M"/>
    <property type="match status" value="1"/>
</dbReference>
<dbReference type="Gene3D" id="4.10.640.10">
    <property type="entry name" value="Ribosomal protein S18"/>
    <property type="match status" value="1"/>
</dbReference>
<protein>
    <recommendedName>
        <fullName evidence="4">Small ribosomal subunit protein bS18</fullName>
    </recommendedName>
</protein>
<comment type="subunit">
    <text evidence="4">Part of the 30S ribosomal subunit. Forms a tight heterodimer with protein bS6.</text>
</comment>
<organism evidence="6 7">
    <name type="scientific">Candidatus Woesebacteria bacterium RIFCSPHIGHO2_01_FULL_39_28</name>
    <dbReference type="NCBI Taxonomy" id="1802496"/>
    <lineage>
        <taxon>Bacteria</taxon>
        <taxon>Candidatus Woeseibacteriota</taxon>
    </lineage>
</organism>